<organism evidence="1 2">
    <name type="scientific">Sphingomonas xinjiangensis</name>
    <dbReference type="NCBI Taxonomy" id="643568"/>
    <lineage>
        <taxon>Bacteria</taxon>
        <taxon>Pseudomonadati</taxon>
        <taxon>Pseudomonadota</taxon>
        <taxon>Alphaproteobacteria</taxon>
        <taxon>Sphingomonadales</taxon>
        <taxon>Sphingomonadaceae</taxon>
        <taxon>Sphingomonas</taxon>
    </lineage>
</organism>
<evidence type="ECO:0000313" key="2">
    <source>
        <dbReference type="Proteomes" id="UP000527143"/>
    </source>
</evidence>
<name>A0A840Y822_9SPHN</name>
<proteinExistence type="predicted"/>
<dbReference type="RefSeq" id="WP_184084140.1">
    <property type="nucleotide sequence ID" value="NZ_JACIJF010000001.1"/>
</dbReference>
<sequence>MGEATKSELQPGNRRNWWKVAFFIAVILLEFTREFAVLNNAEGAQPSAMKTIFKLRDTVIASGRWLRSDGGDQLTPGLVKIECRQETRQCVEASVSANDKYFHAPDLNWFDAEFSPAGVSYVNDNAECARYSVTIDLKQDRAYATRVRKPSPSNPLCANLEPKIAMELGDGYVRNDDPLKGHFVPFLQVVVAIFKVLS</sequence>
<dbReference type="AlphaFoldDB" id="A0A840Y822"/>
<keyword evidence="2" id="KW-1185">Reference proteome</keyword>
<dbReference type="Proteomes" id="UP000527143">
    <property type="component" value="Unassembled WGS sequence"/>
</dbReference>
<protein>
    <submittedName>
        <fullName evidence="1">Uncharacterized protein</fullName>
    </submittedName>
</protein>
<gene>
    <name evidence="1" type="ORF">FHT02_000653</name>
</gene>
<accession>A0A840Y822</accession>
<comment type="caution">
    <text evidence="1">The sequence shown here is derived from an EMBL/GenBank/DDBJ whole genome shotgun (WGS) entry which is preliminary data.</text>
</comment>
<dbReference type="EMBL" id="JACIJF010000001">
    <property type="protein sequence ID" value="MBB5709447.1"/>
    <property type="molecule type" value="Genomic_DNA"/>
</dbReference>
<reference evidence="1 2" key="1">
    <citation type="submission" date="2020-08" db="EMBL/GenBank/DDBJ databases">
        <title>Genomic Encyclopedia of Type Strains, Phase IV (KMG-IV): sequencing the most valuable type-strain genomes for metagenomic binning, comparative biology and taxonomic classification.</title>
        <authorList>
            <person name="Goeker M."/>
        </authorList>
    </citation>
    <scope>NUCLEOTIDE SEQUENCE [LARGE SCALE GENOMIC DNA]</scope>
    <source>
        <strain evidence="1 2">DSM 26736</strain>
    </source>
</reference>
<evidence type="ECO:0000313" key="1">
    <source>
        <dbReference type="EMBL" id="MBB5709447.1"/>
    </source>
</evidence>